<feature type="region of interest" description="Disordered" evidence="1">
    <location>
        <begin position="205"/>
        <end position="225"/>
    </location>
</feature>
<feature type="compositionally biased region" description="Basic and acidic residues" evidence="1">
    <location>
        <begin position="216"/>
        <end position="225"/>
    </location>
</feature>
<sequence length="225" mass="25827">MQQSEIAGEDLILPYPCGNCRCPLCRWSTMAQGTVAAQSIEHHIAREHGLSTKRKWKCRACNVILDGHAMREHYKGLDSLLSECTVEWLRLSTKPEDTIPAPKRPTTSTERTRSHRNQNRQQQKIRRSRKAEDRQGKLQRLYSLYPRRAVRKILEEESIGYMGTKDLAAAFLESTYSQTPPSTNQIMSDGAHFDRCEWKNPTPEELRILSSPPSAEEIKHRLSKA</sequence>
<dbReference type="AlphaFoldDB" id="A0AAD5KL57"/>
<dbReference type="Proteomes" id="UP000820818">
    <property type="component" value="Linkage Group LG8"/>
</dbReference>
<protein>
    <submittedName>
        <fullName evidence="2">Uncharacterized protein</fullName>
    </submittedName>
</protein>
<keyword evidence="3" id="KW-1185">Reference proteome</keyword>
<dbReference type="EMBL" id="WJBH02000008">
    <property type="protein sequence ID" value="KAI9554944.1"/>
    <property type="molecule type" value="Genomic_DNA"/>
</dbReference>
<accession>A0AAD5KL57</accession>
<gene>
    <name evidence="2" type="ORF">GHT06_020224</name>
</gene>
<evidence type="ECO:0000313" key="2">
    <source>
        <dbReference type="EMBL" id="KAI9554944.1"/>
    </source>
</evidence>
<reference evidence="2 3" key="1">
    <citation type="submission" date="2022-05" db="EMBL/GenBank/DDBJ databases">
        <title>A multi-omics perspective on studying reproductive biology in Daphnia sinensis.</title>
        <authorList>
            <person name="Jia J."/>
        </authorList>
    </citation>
    <scope>NUCLEOTIDE SEQUENCE [LARGE SCALE GENOMIC DNA]</scope>
    <source>
        <strain evidence="2 3">WSL</strain>
    </source>
</reference>
<comment type="caution">
    <text evidence="2">The sequence shown here is derived from an EMBL/GenBank/DDBJ whole genome shotgun (WGS) entry which is preliminary data.</text>
</comment>
<feature type="region of interest" description="Disordered" evidence="1">
    <location>
        <begin position="95"/>
        <end position="137"/>
    </location>
</feature>
<evidence type="ECO:0000313" key="3">
    <source>
        <dbReference type="Proteomes" id="UP000820818"/>
    </source>
</evidence>
<proteinExistence type="predicted"/>
<feature type="compositionally biased region" description="Basic residues" evidence="1">
    <location>
        <begin position="113"/>
        <end position="129"/>
    </location>
</feature>
<evidence type="ECO:0000256" key="1">
    <source>
        <dbReference type="SAM" id="MobiDB-lite"/>
    </source>
</evidence>
<organism evidence="2 3">
    <name type="scientific">Daphnia sinensis</name>
    <dbReference type="NCBI Taxonomy" id="1820382"/>
    <lineage>
        <taxon>Eukaryota</taxon>
        <taxon>Metazoa</taxon>
        <taxon>Ecdysozoa</taxon>
        <taxon>Arthropoda</taxon>
        <taxon>Crustacea</taxon>
        <taxon>Branchiopoda</taxon>
        <taxon>Diplostraca</taxon>
        <taxon>Cladocera</taxon>
        <taxon>Anomopoda</taxon>
        <taxon>Daphniidae</taxon>
        <taxon>Daphnia</taxon>
        <taxon>Daphnia similis group</taxon>
    </lineage>
</organism>
<name>A0AAD5KL57_9CRUS</name>